<sequence>MSAPCVLIVDDEPDIRELVEITLARMGLRTDAAATLAEARERLARRQFDVCITDMRLPDGNGISLITEIQQRTPHTPVAVITAYGNAEAAVESLKAGAFDFVSKPVDVAVLRKLVDTALKLRGPRHDRDMATEVLLGEHESIRQLRLLIERLARSQAPVHITGESGTGKELVARLIHERGPRAGNPFVAVNCGAVPNELMESEFFGHLKGSFTGAHRDKAGLFQAAEGGTLFLDEVAELPMHMQVKLLRALQERRVRPVGAEAEIPVNVRVISATHRDLAALVQAGHFRQDLFYRLDVIAVRTPPLRERPGDIPLLARHLLERIAARAGIAIAPTLDRAALEELQRYPFPGNVRELENILERAMTLCDGRSIRAVDLQLRMPATIGGSAGDLKRQKEDLERQAIREALQKTRYNKTRAAQLLGMSFRSLRYRIKKLGLDQE</sequence>
<keyword evidence="4" id="KW-0238">DNA-binding</keyword>
<evidence type="ECO:0000259" key="8">
    <source>
        <dbReference type="PROSITE" id="PS50110"/>
    </source>
</evidence>
<dbReference type="PANTHER" id="PTHR32071:SF100">
    <property type="entry name" value="RESPONSE REGULATOR PROTEIN PILR"/>
    <property type="match status" value="1"/>
</dbReference>
<evidence type="ECO:0000313" key="9">
    <source>
        <dbReference type="EMBL" id="MES0873013.1"/>
    </source>
</evidence>
<dbReference type="InterPro" id="IPR002078">
    <property type="entry name" value="Sigma_54_int"/>
</dbReference>
<evidence type="ECO:0000256" key="2">
    <source>
        <dbReference type="ARBA" id="ARBA00022840"/>
    </source>
</evidence>
<dbReference type="InterPro" id="IPR025944">
    <property type="entry name" value="Sigma_54_int_dom_CS"/>
</dbReference>
<dbReference type="Pfam" id="PF02954">
    <property type="entry name" value="HTH_8"/>
    <property type="match status" value="1"/>
</dbReference>
<dbReference type="EMBL" id="JBEPIJ010000002">
    <property type="protein sequence ID" value="MES0873013.1"/>
    <property type="molecule type" value="Genomic_DNA"/>
</dbReference>
<dbReference type="InterPro" id="IPR009057">
    <property type="entry name" value="Homeodomain-like_sf"/>
</dbReference>
<name>A0ABV2A6X3_9GAMM</name>
<organism evidence="9 10">
    <name type="scientific">Sinimarinibacterium thermocellulolyticum</name>
    <dbReference type="NCBI Taxonomy" id="3170016"/>
    <lineage>
        <taxon>Bacteria</taxon>
        <taxon>Pseudomonadati</taxon>
        <taxon>Pseudomonadota</taxon>
        <taxon>Gammaproteobacteria</taxon>
        <taxon>Nevskiales</taxon>
        <taxon>Nevskiaceae</taxon>
        <taxon>Sinimarinibacterium</taxon>
    </lineage>
</organism>
<feature type="domain" description="Sigma-54 factor interaction" evidence="7">
    <location>
        <begin position="135"/>
        <end position="365"/>
    </location>
</feature>
<dbReference type="InterPro" id="IPR025943">
    <property type="entry name" value="Sigma_54_int_dom_ATP-bd_2"/>
</dbReference>
<dbReference type="PROSITE" id="PS00688">
    <property type="entry name" value="SIGMA54_INTERACT_3"/>
    <property type="match status" value="1"/>
</dbReference>
<comment type="caution">
    <text evidence="9">The sequence shown here is derived from an EMBL/GenBank/DDBJ whole genome shotgun (WGS) entry which is preliminary data.</text>
</comment>
<dbReference type="PROSITE" id="PS00676">
    <property type="entry name" value="SIGMA54_INTERACT_2"/>
    <property type="match status" value="1"/>
</dbReference>
<dbReference type="InterPro" id="IPR058031">
    <property type="entry name" value="AAA_lid_NorR"/>
</dbReference>
<dbReference type="Pfam" id="PF00158">
    <property type="entry name" value="Sigma54_activat"/>
    <property type="match status" value="1"/>
</dbReference>
<dbReference type="SMART" id="SM00448">
    <property type="entry name" value="REC"/>
    <property type="match status" value="1"/>
</dbReference>
<dbReference type="Gene3D" id="3.40.50.2300">
    <property type="match status" value="1"/>
</dbReference>
<feature type="modified residue" description="4-aspartylphosphate" evidence="6">
    <location>
        <position position="54"/>
    </location>
</feature>
<dbReference type="Gene3D" id="1.10.10.60">
    <property type="entry name" value="Homeodomain-like"/>
    <property type="match status" value="1"/>
</dbReference>
<reference evidence="9 10" key="1">
    <citation type="submission" date="2024-06" db="EMBL/GenBank/DDBJ databases">
        <authorList>
            <person name="Li Z."/>
            <person name="Jiang Y."/>
        </authorList>
    </citation>
    <scope>NUCLEOTIDE SEQUENCE [LARGE SCALE GENOMIC DNA]</scope>
    <source>
        <strain evidence="9 10">HSW-8</strain>
    </source>
</reference>
<evidence type="ECO:0000256" key="6">
    <source>
        <dbReference type="PROSITE-ProRule" id="PRU00169"/>
    </source>
</evidence>
<dbReference type="InterPro" id="IPR027417">
    <property type="entry name" value="P-loop_NTPase"/>
</dbReference>
<evidence type="ECO:0000256" key="4">
    <source>
        <dbReference type="ARBA" id="ARBA00023125"/>
    </source>
</evidence>
<dbReference type="Gene3D" id="3.40.50.300">
    <property type="entry name" value="P-loop containing nucleotide triphosphate hydrolases"/>
    <property type="match status" value="1"/>
</dbReference>
<dbReference type="Pfam" id="PF25601">
    <property type="entry name" value="AAA_lid_14"/>
    <property type="match status" value="1"/>
</dbReference>
<gene>
    <name evidence="9" type="ORF">ABSH63_03155</name>
</gene>
<evidence type="ECO:0000256" key="5">
    <source>
        <dbReference type="ARBA" id="ARBA00023163"/>
    </source>
</evidence>
<keyword evidence="10" id="KW-1185">Reference proteome</keyword>
<dbReference type="PRINTS" id="PR01590">
    <property type="entry name" value="HTHFIS"/>
</dbReference>
<evidence type="ECO:0000256" key="1">
    <source>
        <dbReference type="ARBA" id="ARBA00022741"/>
    </source>
</evidence>
<dbReference type="InterPro" id="IPR011006">
    <property type="entry name" value="CheY-like_superfamily"/>
</dbReference>
<dbReference type="SUPFAM" id="SSF52540">
    <property type="entry name" value="P-loop containing nucleoside triphosphate hydrolases"/>
    <property type="match status" value="1"/>
</dbReference>
<protein>
    <submittedName>
        <fullName evidence="9">Sigma-54 dependent transcriptional regulator</fullName>
    </submittedName>
</protein>
<proteinExistence type="predicted"/>
<dbReference type="InterPro" id="IPR001789">
    <property type="entry name" value="Sig_transdc_resp-reg_receiver"/>
</dbReference>
<keyword evidence="1" id="KW-0547">Nucleotide-binding</keyword>
<keyword evidence="5" id="KW-0804">Transcription</keyword>
<dbReference type="PROSITE" id="PS50110">
    <property type="entry name" value="RESPONSE_REGULATORY"/>
    <property type="match status" value="1"/>
</dbReference>
<dbReference type="PROSITE" id="PS50045">
    <property type="entry name" value="SIGMA54_INTERACT_4"/>
    <property type="match status" value="1"/>
</dbReference>
<keyword evidence="2" id="KW-0067">ATP-binding</keyword>
<keyword evidence="6" id="KW-0597">Phosphoprotein</keyword>
<dbReference type="SUPFAM" id="SSF52172">
    <property type="entry name" value="CheY-like"/>
    <property type="match status" value="1"/>
</dbReference>
<dbReference type="Pfam" id="PF00072">
    <property type="entry name" value="Response_reg"/>
    <property type="match status" value="1"/>
</dbReference>
<dbReference type="Gene3D" id="1.10.8.60">
    <property type="match status" value="1"/>
</dbReference>
<accession>A0ABV2A6X3</accession>
<evidence type="ECO:0000259" key="7">
    <source>
        <dbReference type="PROSITE" id="PS50045"/>
    </source>
</evidence>
<evidence type="ECO:0000256" key="3">
    <source>
        <dbReference type="ARBA" id="ARBA00023015"/>
    </source>
</evidence>
<dbReference type="InterPro" id="IPR002197">
    <property type="entry name" value="HTH_Fis"/>
</dbReference>
<dbReference type="PANTHER" id="PTHR32071">
    <property type="entry name" value="TRANSCRIPTIONAL REGULATORY PROTEIN"/>
    <property type="match status" value="1"/>
</dbReference>
<dbReference type="SUPFAM" id="SSF46689">
    <property type="entry name" value="Homeodomain-like"/>
    <property type="match status" value="1"/>
</dbReference>
<dbReference type="SMART" id="SM00382">
    <property type="entry name" value="AAA"/>
    <property type="match status" value="1"/>
</dbReference>
<keyword evidence="3" id="KW-0805">Transcription regulation</keyword>
<dbReference type="InterPro" id="IPR003593">
    <property type="entry name" value="AAA+_ATPase"/>
</dbReference>
<evidence type="ECO:0000313" key="10">
    <source>
        <dbReference type="Proteomes" id="UP001465331"/>
    </source>
</evidence>
<dbReference type="Proteomes" id="UP001465331">
    <property type="component" value="Unassembled WGS sequence"/>
</dbReference>
<dbReference type="CDD" id="cd00009">
    <property type="entry name" value="AAA"/>
    <property type="match status" value="1"/>
</dbReference>
<feature type="domain" description="Response regulatory" evidence="8">
    <location>
        <begin position="5"/>
        <end position="119"/>
    </location>
</feature>
<dbReference type="RefSeq" id="WP_352887355.1">
    <property type="nucleotide sequence ID" value="NZ_JBEPIJ010000002.1"/>
</dbReference>